<evidence type="ECO:0000259" key="3">
    <source>
        <dbReference type="PROSITE" id="PS51797"/>
    </source>
</evidence>
<feature type="domain" description="TCTP" evidence="3">
    <location>
        <begin position="2"/>
        <end position="152"/>
    </location>
</feature>
<keyword evidence="5" id="KW-1185">Reference proteome</keyword>
<reference evidence="4 5" key="1">
    <citation type="submission" date="2024-07" db="EMBL/GenBank/DDBJ databases">
        <title>Section-level genome sequencing and comparative genomics of Aspergillus sections Usti and Cavernicolus.</title>
        <authorList>
            <consortium name="Lawrence Berkeley National Laboratory"/>
            <person name="Nybo J.L."/>
            <person name="Vesth T.C."/>
            <person name="Theobald S."/>
            <person name="Frisvad J.C."/>
            <person name="Larsen T.O."/>
            <person name="Kjaerboelling I."/>
            <person name="Rothschild-Mancinelli K."/>
            <person name="Lyhne E.K."/>
            <person name="Kogle M.E."/>
            <person name="Barry K."/>
            <person name="Clum A."/>
            <person name="Na H."/>
            <person name="Ledsgaard L."/>
            <person name="Lin J."/>
            <person name="Lipzen A."/>
            <person name="Kuo A."/>
            <person name="Riley R."/>
            <person name="Mondo S."/>
            <person name="Labutti K."/>
            <person name="Haridas S."/>
            <person name="Pangalinan J."/>
            <person name="Salamov A.A."/>
            <person name="Simmons B.A."/>
            <person name="Magnuson J.K."/>
            <person name="Chen J."/>
            <person name="Drula E."/>
            <person name="Henrissat B."/>
            <person name="Wiebenga A."/>
            <person name="Lubbers R.J."/>
            <person name="Gomes A.C."/>
            <person name="Makela M.R."/>
            <person name="Stajich J."/>
            <person name="Grigoriev I.V."/>
            <person name="Mortensen U.H."/>
            <person name="De Vries R.P."/>
            <person name="Baker S.E."/>
            <person name="Andersen M.R."/>
        </authorList>
    </citation>
    <scope>NUCLEOTIDE SEQUENCE [LARGE SCALE GENOMIC DNA]</scope>
    <source>
        <strain evidence="4 5">CBS 588.65</strain>
    </source>
</reference>
<dbReference type="InterPro" id="IPR011323">
    <property type="entry name" value="Mss4/transl-control_tumour"/>
</dbReference>
<evidence type="ECO:0000256" key="1">
    <source>
        <dbReference type="ARBA" id="ARBA00014759"/>
    </source>
</evidence>
<gene>
    <name evidence="4" type="ORF">BJX63DRAFT_424588</name>
</gene>
<dbReference type="EMBL" id="JBFXLT010000111">
    <property type="protein sequence ID" value="KAL2808495.1"/>
    <property type="molecule type" value="Genomic_DNA"/>
</dbReference>
<dbReference type="PROSITE" id="PS51797">
    <property type="entry name" value="TCTP_3"/>
    <property type="match status" value="1"/>
</dbReference>
<accession>A0ABR4GZ66</accession>
<dbReference type="Proteomes" id="UP001610334">
    <property type="component" value="Unassembled WGS sequence"/>
</dbReference>
<organism evidence="4 5">
    <name type="scientific">Aspergillus granulosus</name>
    <dbReference type="NCBI Taxonomy" id="176169"/>
    <lineage>
        <taxon>Eukaryota</taxon>
        <taxon>Fungi</taxon>
        <taxon>Dikarya</taxon>
        <taxon>Ascomycota</taxon>
        <taxon>Pezizomycotina</taxon>
        <taxon>Eurotiomycetes</taxon>
        <taxon>Eurotiomycetidae</taxon>
        <taxon>Eurotiales</taxon>
        <taxon>Aspergillaceae</taxon>
        <taxon>Aspergillus</taxon>
        <taxon>Aspergillus subgen. Nidulantes</taxon>
    </lineage>
</organism>
<dbReference type="InterPro" id="IPR034737">
    <property type="entry name" value="TCTP"/>
</dbReference>
<comment type="caution">
    <text evidence="4">The sequence shown here is derived from an EMBL/GenBank/DDBJ whole genome shotgun (WGS) entry which is preliminary data.</text>
</comment>
<dbReference type="PANTHER" id="PTHR11991">
    <property type="entry name" value="TRANSLATIONALLY CONTROLLED TUMOR PROTEIN-RELATED"/>
    <property type="match status" value="1"/>
</dbReference>
<dbReference type="Gene3D" id="2.170.150.10">
    <property type="entry name" value="Metal Binding Protein, Guanine Nucleotide Exchange Factor, Chain A"/>
    <property type="match status" value="1"/>
</dbReference>
<dbReference type="Pfam" id="PF00838">
    <property type="entry name" value="TCTP"/>
    <property type="match status" value="1"/>
</dbReference>
<dbReference type="SUPFAM" id="SSF51316">
    <property type="entry name" value="Mss4-like"/>
    <property type="match status" value="1"/>
</dbReference>
<sequence>MTTVYREDGISGDELFSDDFPITEIDGIVYEVKCETIKFNACMEVDVGANNKSDGDIEDIAQTVINVIQSIHFDKTLFFTYLKGYVRAVRTHVRGIESDRGPEFETGPQKFAGQLMDHFKDLEFYTGESMNLNGMVTVLDFRADGTTPLLTF</sequence>
<proteinExistence type="inferred from homology"/>
<dbReference type="InterPro" id="IPR018105">
    <property type="entry name" value="Translational_control_tumour_p"/>
</dbReference>
<evidence type="ECO:0000256" key="2">
    <source>
        <dbReference type="PROSITE-ProRule" id="PRU01133"/>
    </source>
</evidence>
<name>A0ABR4GZ66_9EURO</name>
<dbReference type="InterPro" id="IPR011057">
    <property type="entry name" value="Mss4-like_sf"/>
</dbReference>
<evidence type="ECO:0000313" key="5">
    <source>
        <dbReference type="Proteomes" id="UP001610334"/>
    </source>
</evidence>
<comment type="similarity">
    <text evidence="2">Belongs to the TCTP family.</text>
</comment>
<evidence type="ECO:0000313" key="4">
    <source>
        <dbReference type="EMBL" id="KAL2808495.1"/>
    </source>
</evidence>
<dbReference type="PANTHER" id="PTHR11991:SF0">
    <property type="entry name" value="TRANSLATIONALLY-CONTROLLED TUMOR PROTEIN"/>
    <property type="match status" value="1"/>
</dbReference>
<protein>
    <recommendedName>
        <fullName evidence="1">Translationally-controlled tumor protein homolog</fullName>
    </recommendedName>
</protein>